<accession>A0A9Q3PY61</accession>
<name>A0A9Q3PY61_9BASI</name>
<protein>
    <submittedName>
        <fullName evidence="2">Uncharacterized protein</fullName>
    </submittedName>
</protein>
<organism evidence="2 3">
    <name type="scientific">Austropuccinia psidii MF-1</name>
    <dbReference type="NCBI Taxonomy" id="1389203"/>
    <lineage>
        <taxon>Eukaryota</taxon>
        <taxon>Fungi</taxon>
        <taxon>Dikarya</taxon>
        <taxon>Basidiomycota</taxon>
        <taxon>Pucciniomycotina</taxon>
        <taxon>Pucciniomycetes</taxon>
        <taxon>Pucciniales</taxon>
        <taxon>Sphaerophragmiaceae</taxon>
        <taxon>Austropuccinia</taxon>
    </lineage>
</organism>
<sequence>MAFLGHLGPLWLLRPVGHDSWSMVRQRGQQPNPQGQVGPKPHLDPPEPKLAKDLLDTNLAINPIGPVFGHGLPCPNISAMASGNHQRPLDQLSQPSPQLIGNSFHSFTPSILKVAGMVHIWYYIPLCTNFAQKSNGDVFRTHFHLSISKSQNPTPILKEDYSAHQSDKLWLQSEDSSRFPTTCICRS</sequence>
<keyword evidence="3" id="KW-1185">Reference proteome</keyword>
<evidence type="ECO:0000256" key="1">
    <source>
        <dbReference type="SAM" id="MobiDB-lite"/>
    </source>
</evidence>
<feature type="compositionally biased region" description="Low complexity" evidence="1">
    <location>
        <begin position="24"/>
        <end position="39"/>
    </location>
</feature>
<evidence type="ECO:0000313" key="2">
    <source>
        <dbReference type="EMBL" id="MBW0577986.1"/>
    </source>
</evidence>
<dbReference type="EMBL" id="AVOT02101843">
    <property type="protein sequence ID" value="MBW0577986.1"/>
    <property type="molecule type" value="Genomic_DNA"/>
</dbReference>
<evidence type="ECO:0000313" key="3">
    <source>
        <dbReference type="Proteomes" id="UP000765509"/>
    </source>
</evidence>
<proteinExistence type="predicted"/>
<dbReference type="Proteomes" id="UP000765509">
    <property type="component" value="Unassembled WGS sequence"/>
</dbReference>
<gene>
    <name evidence="2" type="ORF">O181_117701</name>
</gene>
<reference evidence="2" key="1">
    <citation type="submission" date="2021-03" db="EMBL/GenBank/DDBJ databases">
        <title>Draft genome sequence of rust myrtle Austropuccinia psidii MF-1, a brazilian biotype.</title>
        <authorList>
            <person name="Quecine M.C."/>
            <person name="Pachon D.M.R."/>
            <person name="Bonatelli M.L."/>
            <person name="Correr F.H."/>
            <person name="Franceschini L.M."/>
            <person name="Leite T.F."/>
            <person name="Margarido G.R.A."/>
            <person name="Almeida C.A."/>
            <person name="Ferrarezi J.A."/>
            <person name="Labate C.A."/>
        </authorList>
    </citation>
    <scope>NUCLEOTIDE SEQUENCE</scope>
    <source>
        <strain evidence="2">MF-1</strain>
    </source>
</reference>
<feature type="region of interest" description="Disordered" evidence="1">
    <location>
        <begin position="24"/>
        <end position="47"/>
    </location>
</feature>
<comment type="caution">
    <text evidence="2">The sequence shown here is derived from an EMBL/GenBank/DDBJ whole genome shotgun (WGS) entry which is preliminary data.</text>
</comment>
<dbReference type="AlphaFoldDB" id="A0A9Q3PY61"/>